<evidence type="ECO:0000256" key="1">
    <source>
        <dbReference type="SAM" id="SignalP"/>
    </source>
</evidence>
<evidence type="ECO:0008006" key="4">
    <source>
        <dbReference type="Google" id="ProtNLM"/>
    </source>
</evidence>
<dbReference type="AlphaFoldDB" id="A0AAC8T9W1"/>
<reference evidence="2 3" key="1">
    <citation type="submission" date="2015-05" db="EMBL/GenBank/DDBJ databases">
        <authorList>
            <person name="Dickey A."/>
            <person name="Clawson M."/>
            <person name="Bono J."/>
            <person name="Loy J.D."/>
        </authorList>
    </citation>
    <scope>NUCLEOTIDE SEQUENCE [LARGE SCALE GENOMIC DNA]</scope>
    <source>
        <strain evidence="2 3">22581</strain>
    </source>
</reference>
<protein>
    <recommendedName>
        <fullName evidence="4">Entericidin EcnAB</fullName>
    </recommendedName>
</protein>
<accession>A0AAC8T9W1</accession>
<evidence type="ECO:0000313" key="3">
    <source>
        <dbReference type="Proteomes" id="UP000077465"/>
    </source>
</evidence>
<sequence>MKKLLVVTAVIGAFALAACSQNTKDKAAETADAAKTDIAANTAAVAKEAEAAAQNVAEAAKSGVQTAADKTSEAAKEVGAIADAVTNADGAEAKVPEDQKY</sequence>
<proteinExistence type="predicted"/>
<dbReference type="Proteomes" id="UP000077465">
    <property type="component" value="Chromosome"/>
</dbReference>
<dbReference type="PROSITE" id="PS51257">
    <property type="entry name" value="PROKAR_LIPOPROTEIN"/>
    <property type="match status" value="1"/>
</dbReference>
<dbReference type="EMBL" id="CP011376">
    <property type="protein sequence ID" value="AKG07866.1"/>
    <property type="molecule type" value="Genomic_DNA"/>
</dbReference>
<dbReference type="RefSeq" id="WP_046696535.1">
    <property type="nucleotide sequence ID" value="NZ_CP011376.1"/>
</dbReference>
<name>A0AAC8T9W1_9GAMM</name>
<feature type="chain" id="PRO_5042003419" description="Entericidin EcnAB" evidence="1">
    <location>
        <begin position="21"/>
        <end position="101"/>
    </location>
</feature>
<evidence type="ECO:0000313" key="2">
    <source>
        <dbReference type="EMBL" id="AKG07866.1"/>
    </source>
</evidence>
<organism evidence="2 3">
    <name type="scientific">Moraxella bovoculi</name>
    <dbReference type="NCBI Taxonomy" id="386891"/>
    <lineage>
        <taxon>Bacteria</taxon>
        <taxon>Pseudomonadati</taxon>
        <taxon>Pseudomonadota</taxon>
        <taxon>Gammaproteobacteria</taxon>
        <taxon>Moraxellales</taxon>
        <taxon>Moraxellaceae</taxon>
        <taxon>Moraxella</taxon>
    </lineage>
</organism>
<feature type="signal peptide" evidence="1">
    <location>
        <begin position="1"/>
        <end position="20"/>
    </location>
</feature>
<gene>
    <name evidence="2" type="ORF">AAX06_06505</name>
</gene>
<keyword evidence="1" id="KW-0732">Signal</keyword>